<dbReference type="Proteomes" id="UP000053989">
    <property type="component" value="Unassembled WGS sequence"/>
</dbReference>
<reference evidence="2" key="2">
    <citation type="submission" date="2015-01" db="EMBL/GenBank/DDBJ databases">
        <title>Evolutionary Origins and Diversification of the Mycorrhizal Mutualists.</title>
        <authorList>
            <consortium name="DOE Joint Genome Institute"/>
            <consortium name="Mycorrhizal Genomics Consortium"/>
            <person name="Kohler A."/>
            <person name="Kuo A."/>
            <person name="Nagy L.G."/>
            <person name="Floudas D."/>
            <person name="Copeland A."/>
            <person name="Barry K.W."/>
            <person name="Cichocki N."/>
            <person name="Veneault-Fourrey C."/>
            <person name="LaButti K."/>
            <person name="Lindquist E.A."/>
            <person name="Lipzen A."/>
            <person name="Lundell T."/>
            <person name="Morin E."/>
            <person name="Murat C."/>
            <person name="Riley R."/>
            <person name="Ohm R."/>
            <person name="Sun H."/>
            <person name="Tunlid A."/>
            <person name="Henrissat B."/>
            <person name="Grigoriev I.V."/>
            <person name="Hibbett D.S."/>
            <person name="Martin F."/>
        </authorList>
    </citation>
    <scope>NUCLEOTIDE SEQUENCE [LARGE SCALE GENOMIC DNA]</scope>
    <source>
        <strain evidence="2">Foug A</strain>
    </source>
</reference>
<keyword evidence="2" id="KW-1185">Reference proteome</keyword>
<organism evidence="1 2">
    <name type="scientific">Scleroderma citrinum Foug A</name>
    <dbReference type="NCBI Taxonomy" id="1036808"/>
    <lineage>
        <taxon>Eukaryota</taxon>
        <taxon>Fungi</taxon>
        <taxon>Dikarya</taxon>
        <taxon>Basidiomycota</taxon>
        <taxon>Agaricomycotina</taxon>
        <taxon>Agaricomycetes</taxon>
        <taxon>Agaricomycetidae</taxon>
        <taxon>Boletales</taxon>
        <taxon>Sclerodermatineae</taxon>
        <taxon>Sclerodermataceae</taxon>
        <taxon>Scleroderma</taxon>
    </lineage>
</organism>
<accession>A0A0C3CP28</accession>
<evidence type="ECO:0000313" key="1">
    <source>
        <dbReference type="EMBL" id="KIM50365.1"/>
    </source>
</evidence>
<sequence>MLKASSRPSVFHAPTCGASGLRPLNDDLADDFGALVSKDSLGLSSSSTHPSSQPSSLPIYAPMSWSPLSPDRVSPYQLINLNVPSGTSFPPQPALATVDRCPTLHRWKQRPWFAPAAAVSHCTFPVKQIWAGATALAVDGPAYPSPTGPYYPQQIHRRTSDAPTPNLNDLAKGVPLSSVLASWPLCIVEFKAGRTDLFYLTDLRLGIRMDNLSLWRRIEGRTWARL</sequence>
<dbReference type="STRING" id="1036808.A0A0C3CP28"/>
<name>A0A0C3CP28_9AGAM</name>
<dbReference type="AlphaFoldDB" id="A0A0C3CP28"/>
<dbReference type="EMBL" id="KN822480">
    <property type="protein sequence ID" value="KIM50365.1"/>
    <property type="molecule type" value="Genomic_DNA"/>
</dbReference>
<gene>
    <name evidence="1" type="ORF">SCLCIDRAFT_34368</name>
</gene>
<protein>
    <submittedName>
        <fullName evidence="1">Uncharacterized protein</fullName>
    </submittedName>
</protein>
<dbReference type="InParanoid" id="A0A0C3CP28"/>
<dbReference type="OrthoDB" id="243127at2759"/>
<evidence type="ECO:0000313" key="2">
    <source>
        <dbReference type="Proteomes" id="UP000053989"/>
    </source>
</evidence>
<reference evidence="1 2" key="1">
    <citation type="submission" date="2014-04" db="EMBL/GenBank/DDBJ databases">
        <authorList>
            <consortium name="DOE Joint Genome Institute"/>
            <person name="Kuo A."/>
            <person name="Kohler A."/>
            <person name="Nagy L.G."/>
            <person name="Floudas D."/>
            <person name="Copeland A."/>
            <person name="Barry K.W."/>
            <person name="Cichocki N."/>
            <person name="Veneault-Fourrey C."/>
            <person name="LaButti K."/>
            <person name="Lindquist E.A."/>
            <person name="Lipzen A."/>
            <person name="Lundell T."/>
            <person name="Morin E."/>
            <person name="Murat C."/>
            <person name="Sun H."/>
            <person name="Tunlid A."/>
            <person name="Henrissat B."/>
            <person name="Grigoriev I.V."/>
            <person name="Hibbett D.S."/>
            <person name="Martin F."/>
            <person name="Nordberg H.P."/>
            <person name="Cantor M.N."/>
            <person name="Hua S.X."/>
        </authorList>
    </citation>
    <scope>NUCLEOTIDE SEQUENCE [LARGE SCALE GENOMIC DNA]</scope>
    <source>
        <strain evidence="1 2">Foug A</strain>
    </source>
</reference>
<dbReference type="HOGENOM" id="CLU_994386_0_0_1"/>
<proteinExistence type="predicted"/>